<keyword evidence="2" id="KW-1185">Reference proteome</keyword>
<evidence type="ECO:0000313" key="2">
    <source>
        <dbReference type="Proteomes" id="UP001418222"/>
    </source>
</evidence>
<name>A0AAP0B1U0_9ASPA</name>
<sequence length="130" mass="14814">MLEAGKAREKSSRLNKRPYSDGQAIAIDRVARSDCKELYYEKHASMSRLDHDRDPLISSLTAKRDLVDYTWDKPCHPQLISSLDDSIYSLFLAEVKDPAIWTKRLISQYDFHDRFEGGFVAATGLVDAGF</sequence>
<accession>A0AAP0B1U0</accession>
<evidence type="ECO:0000313" key="1">
    <source>
        <dbReference type="EMBL" id="KAK8923939.1"/>
    </source>
</evidence>
<dbReference type="AlphaFoldDB" id="A0AAP0B1U0"/>
<proteinExistence type="predicted"/>
<dbReference type="EMBL" id="JBBWWQ010000017">
    <property type="protein sequence ID" value="KAK8923939.1"/>
    <property type="molecule type" value="Genomic_DNA"/>
</dbReference>
<organism evidence="1 2">
    <name type="scientific">Platanthera zijinensis</name>
    <dbReference type="NCBI Taxonomy" id="2320716"/>
    <lineage>
        <taxon>Eukaryota</taxon>
        <taxon>Viridiplantae</taxon>
        <taxon>Streptophyta</taxon>
        <taxon>Embryophyta</taxon>
        <taxon>Tracheophyta</taxon>
        <taxon>Spermatophyta</taxon>
        <taxon>Magnoliopsida</taxon>
        <taxon>Liliopsida</taxon>
        <taxon>Asparagales</taxon>
        <taxon>Orchidaceae</taxon>
        <taxon>Orchidoideae</taxon>
        <taxon>Orchideae</taxon>
        <taxon>Orchidinae</taxon>
        <taxon>Platanthera</taxon>
    </lineage>
</organism>
<reference evidence="1 2" key="1">
    <citation type="journal article" date="2022" name="Nat. Plants">
        <title>Genomes of leafy and leafless Platanthera orchids illuminate the evolution of mycoheterotrophy.</title>
        <authorList>
            <person name="Li M.H."/>
            <person name="Liu K.W."/>
            <person name="Li Z."/>
            <person name="Lu H.C."/>
            <person name="Ye Q.L."/>
            <person name="Zhang D."/>
            <person name="Wang J.Y."/>
            <person name="Li Y.F."/>
            <person name="Zhong Z.M."/>
            <person name="Liu X."/>
            <person name="Yu X."/>
            <person name="Liu D.K."/>
            <person name="Tu X.D."/>
            <person name="Liu B."/>
            <person name="Hao Y."/>
            <person name="Liao X.Y."/>
            <person name="Jiang Y.T."/>
            <person name="Sun W.H."/>
            <person name="Chen J."/>
            <person name="Chen Y.Q."/>
            <person name="Ai Y."/>
            <person name="Zhai J.W."/>
            <person name="Wu S.S."/>
            <person name="Zhou Z."/>
            <person name="Hsiao Y.Y."/>
            <person name="Wu W.L."/>
            <person name="Chen Y.Y."/>
            <person name="Lin Y.F."/>
            <person name="Hsu J.L."/>
            <person name="Li C.Y."/>
            <person name="Wang Z.W."/>
            <person name="Zhao X."/>
            <person name="Zhong W.Y."/>
            <person name="Ma X.K."/>
            <person name="Ma L."/>
            <person name="Huang J."/>
            <person name="Chen G.Z."/>
            <person name="Huang M.Z."/>
            <person name="Huang L."/>
            <person name="Peng D.H."/>
            <person name="Luo Y.B."/>
            <person name="Zou S.Q."/>
            <person name="Chen S.P."/>
            <person name="Lan S."/>
            <person name="Tsai W.C."/>
            <person name="Van de Peer Y."/>
            <person name="Liu Z.J."/>
        </authorList>
    </citation>
    <scope>NUCLEOTIDE SEQUENCE [LARGE SCALE GENOMIC DNA]</scope>
    <source>
        <strain evidence="1">Lor287</strain>
    </source>
</reference>
<comment type="caution">
    <text evidence="1">The sequence shown here is derived from an EMBL/GenBank/DDBJ whole genome shotgun (WGS) entry which is preliminary data.</text>
</comment>
<protein>
    <submittedName>
        <fullName evidence="1">Uncharacterized protein</fullName>
    </submittedName>
</protein>
<gene>
    <name evidence="1" type="ORF">KSP39_PZI019195</name>
</gene>
<dbReference type="Proteomes" id="UP001418222">
    <property type="component" value="Unassembled WGS sequence"/>
</dbReference>